<keyword evidence="3" id="KW-1185">Reference proteome</keyword>
<proteinExistence type="predicted"/>
<dbReference type="EMBL" id="JAACXV010014233">
    <property type="protein sequence ID" value="KAF7269383.1"/>
    <property type="molecule type" value="Genomic_DNA"/>
</dbReference>
<dbReference type="InterPro" id="IPR051364">
    <property type="entry name" value="Cytokinesis/Rho-signaling"/>
</dbReference>
<dbReference type="InterPro" id="IPR001849">
    <property type="entry name" value="PH_domain"/>
</dbReference>
<dbReference type="PANTHER" id="PTHR21538:SF23">
    <property type="entry name" value="ANILLIN"/>
    <property type="match status" value="1"/>
</dbReference>
<evidence type="ECO:0000313" key="2">
    <source>
        <dbReference type="EMBL" id="KAF7269383.1"/>
    </source>
</evidence>
<dbReference type="SUPFAM" id="SSF50729">
    <property type="entry name" value="PH domain-like"/>
    <property type="match status" value="1"/>
</dbReference>
<dbReference type="Gene3D" id="2.30.29.30">
    <property type="entry name" value="Pleckstrin-homology domain (PH domain)/Phosphotyrosine-binding domain (PTB)"/>
    <property type="match status" value="1"/>
</dbReference>
<dbReference type="Pfam" id="PF00169">
    <property type="entry name" value="PH"/>
    <property type="match status" value="1"/>
</dbReference>
<feature type="domain" description="PH" evidence="1">
    <location>
        <begin position="288"/>
        <end position="394"/>
    </location>
</feature>
<evidence type="ECO:0000259" key="1">
    <source>
        <dbReference type="PROSITE" id="PS50003"/>
    </source>
</evidence>
<dbReference type="SMART" id="SM00233">
    <property type="entry name" value="PH"/>
    <property type="match status" value="1"/>
</dbReference>
<dbReference type="AlphaFoldDB" id="A0A834M3K8"/>
<name>A0A834M3K8_RHYFE</name>
<dbReference type="InterPro" id="IPR012966">
    <property type="entry name" value="AHD"/>
</dbReference>
<dbReference type="InterPro" id="IPR011993">
    <property type="entry name" value="PH-like_dom_sf"/>
</dbReference>
<dbReference type="Proteomes" id="UP000625711">
    <property type="component" value="Unassembled WGS sequence"/>
</dbReference>
<dbReference type="PANTHER" id="PTHR21538">
    <property type="entry name" value="ANILLIN/RHOTEKIN RTKN"/>
    <property type="match status" value="1"/>
</dbReference>
<evidence type="ECO:0000313" key="3">
    <source>
        <dbReference type="Proteomes" id="UP000625711"/>
    </source>
</evidence>
<dbReference type="GO" id="GO:0005826">
    <property type="term" value="C:actomyosin contractile ring"/>
    <property type="evidence" value="ECO:0007669"/>
    <property type="project" value="TreeGrafter"/>
</dbReference>
<dbReference type="PROSITE" id="PS50003">
    <property type="entry name" value="PH_DOMAIN"/>
    <property type="match status" value="1"/>
</dbReference>
<gene>
    <name evidence="2" type="ORF">GWI33_017586</name>
</gene>
<dbReference type="GO" id="GO:0000915">
    <property type="term" value="P:actomyosin contractile ring assembly"/>
    <property type="evidence" value="ECO:0007669"/>
    <property type="project" value="TreeGrafter"/>
</dbReference>
<dbReference type="OrthoDB" id="5915976at2759"/>
<accession>A0A834M3K8</accession>
<dbReference type="GO" id="GO:0031106">
    <property type="term" value="P:septin ring organization"/>
    <property type="evidence" value="ECO:0007669"/>
    <property type="project" value="TreeGrafter"/>
</dbReference>
<comment type="caution">
    <text evidence="2">The sequence shown here is derived from an EMBL/GenBank/DDBJ whole genome shotgun (WGS) entry which is preliminary data.</text>
</comment>
<protein>
    <recommendedName>
        <fullName evidence="1">PH domain-containing protein</fullName>
    </recommendedName>
</protein>
<dbReference type="GO" id="GO:0000281">
    <property type="term" value="P:mitotic cytokinesis"/>
    <property type="evidence" value="ECO:0007669"/>
    <property type="project" value="TreeGrafter"/>
</dbReference>
<reference evidence="2" key="1">
    <citation type="submission" date="2020-08" db="EMBL/GenBank/DDBJ databases">
        <title>Genome sequencing and assembly of the red palm weevil Rhynchophorus ferrugineus.</title>
        <authorList>
            <person name="Dias G.B."/>
            <person name="Bergman C.M."/>
            <person name="Manee M."/>
        </authorList>
    </citation>
    <scope>NUCLEOTIDE SEQUENCE</scope>
    <source>
        <strain evidence="2">AA-2017</strain>
        <tissue evidence="2">Whole larva</tissue>
    </source>
</reference>
<dbReference type="Pfam" id="PF08174">
    <property type="entry name" value="Anillin"/>
    <property type="match status" value="1"/>
</dbReference>
<sequence length="405" mass="46798">MNIVEESMFCQDGGSSRASSTYDRNEFIDMLLEDTSERLSMQGTVTVNDGPLQMSSMSGDNSIYQGITIETINKAFEMKKEVFVQGNIAKQLIKLLKYGQNKIPNFIGSFEHREAERMYVLTDTKTQSLKDVFYSGTSTTHIHNQVTAQITIQNLKCFINRHDSIICDSTAYYTLVLRYHDIVYITKMCTPDRCGYISFDGSYIFNKIPYNFKIKVELYVLRIAPSPKGLRSLFSSRTHNIPLTKLIGETTIDLRNLHNDRFILKQLDQLKSRSDELTASVTVETQWPETWKGFLTIGIGDSNRHVIWDRKWCVLRGCEISCYTFPCEEKYAKSRMVISLRECVSCTEMRNIYPKKHSLLLEMKSVNVTERIYVTPDTQEELNSWKKNIDMILQGLINWRTVILS</sequence>
<organism evidence="2 3">
    <name type="scientific">Rhynchophorus ferrugineus</name>
    <name type="common">Red palm weevil</name>
    <name type="synonym">Curculio ferrugineus</name>
    <dbReference type="NCBI Taxonomy" id="354439"/>
    <lineage>
        <taxon>Eukaryota</taxon>
        <taxon>Metazoa</taxon>
        <taxon>Ecdysozoa</taxon>
        <taxon>Arthropoda</taxon>
        <taxon>Hexapoda</taxon>
        <taxon>Insecta</taxon>
        <taxon>Pterygota</taxon>
        <taxon>Neoptera</taxon>
        <taxon>Endopterygota</taxon>
        <taxon>Coleoptera</taxon>
        <taxon>Polyphaga</taxon>
        <taxon>Cucujiformia</taxon>
        <taxon>Curculionidae</taxon>
        <taxon>Dryophthorinae</taxon>
        <taxon>Rhynchophorus</taxon>
    </lineage>
</organism>